<keyword evidence="1" id="KW-0472">Membrane</keyword>
<feature type="transmembrane region" description="Helical" evidence="1">
    <location>
        <begin position="12"/>
        <end position="28"/>
    </location>
</feature>
<sequence>MANTNFKKLYPQNYIVLYGIFAVFLPSNKKEGYRLWYPFYY</sequence>
<proteinExistence type="predicted"/>
<organism evidence="2">
    <name type="scientific">Podoviridae sp. ctUSJ1</name>
    <dbReference type="NCBI Taxonomy" id="2826558"/>
    <lineage>
        <taxon>Viruses</taxon>
        <taxon>Duplodnaviria</taxon>
        <taxon>Heunggongvirae</taxon>
        <taxon>Uroviricota</taxon>
        <taxon>Caudoviricetes</taxon>
    </lineage>
</organism>
<dbReference type="EMBL" id="BK015155">
    <property type="protein sequence ID" value="DAD93209.1"/>
    <property type="molecule type" value="Genomic_DNA"/>
</dbReference>
<accession>A0A8S5NEZ2</accession>
<keyword evidence="1" id="KW-0812">Transmembrane</keyword>
<protein>
    <submittedName>
        <fullName evidence="2">Uncharacterized protein</fullName>
    </submittedName>
</protein>
<name>A0A8S5NEZ2_9CAUD</name>
<keyword evidence="1" id="KW-1133">Transmembrane helix</keyword>
<reference evidence="2" key="1">
    <citation type="journal article" date="2021" name="Proc. Natl. Acad. Sci. U.S.A.">
        <title>A Catalog of Tens of Thousands of Viruses from Human Metagenomes Reveals Hidden Associations with Chronic Diseases.</title>
        <authorList>
            <person name="Tisza M.J."/>
            <person name="Buck C.B."/>
        </authorList>
    </citation>
    <scope>NUCLEOTIDE SEQUENCE</scope>
    <source>
        <strain evidence="2">CtUSJ1</strain>
    </source>
</reference>
<evidence type="ECO:0000313" key="2">
    <source>
        <dbReference type="EMBL" id="DAD93209.1"/>
    </source>
</evidence>
<evidence type="ECO:0000256" key="1">
    <source>
        <dbReference type="SAM" id="Phobius"/>
    </source>
</evidence>